<gene>
    <name evidence="7" type="ORF">LTR25_009374</name>
</gene>
<dbReference type="Pfam" id="PF01266">
    <property type="entry name" value="DAO"/>
    <property type="match status" value="1"/>
</dbReference>
<dbReference type="GO" id="GO:0008115">
    <property type="term" value="F:sarcosine oxidase activity"/>
    <property type="evidence" value="ECO:0007669"/>
    <property type="project" value="TreeGrafter"/>
</dbReference>
<comment type="caution">
    <text evidence="7">The sequence shown here is derived from an EMBL/GenBank/DDBJ whole genome shotgun (WGS) entry which is preliminary data.</text>
</comment>
<organism evidence="7 8">
    <name type="scientific">Vermiconidia calcicola</name>
    <dbReference type="NCBI Taxonomy" id="1690605"/>
    <lineage>
        <taxon>Eukaryota</taxon>
        <taxon>Fungi</taxon>
        <taxon>Dikarya</taxon>
        <taxon>Ascomycota</taxon>
        <taxon>Pezizomycotina</taxon>
        <taxon>Dothideomycetes</taxon>
        <taxon>Dothideomycetidae</taxon>
        <taxon>Mycosphaerellales</taxon>
        <taxon>Extremaceae</taxon>
        <taxon>Vermiconidia</taxon>
    </lineage>
</organism>
<dbReference type="EMBL" id="JAXLQG010000020">
    <property type="protein sequence ID" value="KAK5530128.1"/>
    <property type="molecule type" value="Genomic_DNA"/>
</dbReference>
<evidence type="ECO:0000313" key="8">
    <source>
        <dbReference type="Proteomes" id="UP001345827"/>
    </source>
</evidence>
<evidence type="ECO:0000259" key="6">
    <source>
        <dbReference type="Pfam" id="PF01266"/>
    </source>
</evidence>
<keyword evidence="4" id="KW-0274">FAD</keyword>
<keyword evidence="3" id="KW-0285">Flavoprotein</keyword>
<feature type="domain" description="FAD dependent oxidoreductase" evidence="6">
    <location>
        <begin position="8"/>
        <end position="377"/>
    </location>
</feature>
<dbReference type="Gene3D" id="3.30.9.10">
    <property type="entry name" value="D-Amino Acid Oxidase, subunit A, domain 2"/>
    <property type="match status" value="1"/>
</dbReference>
<dbReference type="InterPro" id="IPR006076">
    <property type="entry name" value="FAD-dep_OxRdtase"/>
</dbReference>
<dbReference type="InterPro" id="IPR045170">
    <property type="entry name" value="MTOX"/>
</dbReference>
<dbReference type="PANTHER" id="PTHR10961">
    <property type="entry name" value="PEROXISOMAL SARCOSINE OXIDASE"/>
    <property type="match status" value="1"/>
</dbReference>
<dbReference type="AlphaFoldDB" id="A0AAV9PY56"/>
<reference evidence="7 8" key="1">
    <citation type="submission" date="2023-06" db="EMBL/GenBank/DDBJ databases">
        <title>Black Yeasts Isolated from many extreme environments.</title>
        <authorList>
            <person name="Coleine C."/>
            <person name="Stajich J.E."/>
            <person name="Selbmann L."/>
        </authorList>
    </citation>
    <scope>NUCLEOTIDE SEQUENCE [LARGE SCALE GENOMIC DNA]</scope>
    <source>
        <strain evidence="7 8">CCFEE 5887</strain>
    </source>
</reference>
<protein>
    <recommendedName>
        <fullName evidence="6">FAD dependent oxidoreductase domain-containing protein</fullName>
    </recommendedName>
</protein>
<evidence type="ECO:0000256" key="4">
    <source>
        <dbReference type="ARBA" id="ARBA00022827"/>
    </source>
</evidence>
<sequence>MADFQQSVLVIGAGTWGCSTALYLARRGYKNVTVLDLFEPPSPLSAGNDVNKIVQSRPLENTSSKAEAVRLKLQALAAPRWRNDPVFGPYFHESGYVICAQSAAGKKRLPKASDLQFEPLNTPEDFRRTMPAGVLTGSFKGWQGGWKKTGAGWVFARGALVSAYREAQRLGVKFVFGDDGNVTRLELGAQQVEAVVTASGKRHFADTVVLANGARAPELLDLEGQLRPTAWTVSHIKLTQEELRLYKNLPVFFNIESGFFIEPDEEKGELKICDEHPGYCNFVRQDERERLKSVAYTRAREEIPGEAEQRTRMFLRDTMPHLATRPLSFAKICWCADTPDRQFLIDRHPRLKNLVVATGDSGHGFHHIVTVGDWIADILEGKMDPDLAEMFRWRPETAVGRDLLDTQGRIGGSNRIMDLQEVKEWTRIEQRPWKSVL</sequence>
<evidence type="ECO:0000256" key="3">
    <source>
        <dbReference type="ARBA" id="ARBA00022630"/>
    </source>
</evidence>
<dbReference type="GO" id="GO:0051698">
    <property type="term" value="F:saccharopine oxidase activity"/>
    <property type="evidence" value="ECO:0007669"/>
    <property type="project" value="TreeGrafter"/>
</dbReference>
<comment type="similarity">
    <text evidence="2">Belongs to the MSOX/MTOX family.</text>
</comment>
<keyword evidence="5" id="KW-0560">Oxidoreductase</keyword>
<proteinExistence type="inferred from homology"/>
<name>A0AAV9PY56_9PEZI</name>
<dbReference type="GO" id="GO:0050660">
    <property type="term" value="F:flavin adenine dinucleotide binding"/>
    <property type="evidence" value="ECO:0007669"/>
    <property type="project" value="InterPro"/>
</dbReference>
<evidence type="ECO:0000256" key="2">
    <source>
        <dbReference type="ARBA" id="ARBA00010989"/>
    </source>
</evidence>
<dbReference type="SUPFAM" id="SSF51905">
    <property type="entry name" value="FAD/NAD(P)-binding domain"/>
    <property type="match status" value="1"/>
</dbReference>
<accession>A0AAV9PY56</accession>
<keyword evidence="8" id="KW-1185">Reference proteome</keyword>
<dbReference type="Proteomes" id="UP001345827">
    <property type="component" value="Unassembled WGS sequence"/>
</dbReference>
<dbReference type="InterPro" id="IPR036188">
    <property type="entry name" value="FAD/NAD-bd_sf"/>
</dbReference>
<dbReference type="Gene3D" id="3.50.50.60">
    <property type="entry name" value="FAD/NAD(P)-binding domain"/>
    <property type="match status" value="1"/>
</dbReference>
<comment type="cofactor">
    <cofactor evidence="1">
        <name>FAD</name>
        <dbReference type="ChEBI" id="CHEBI:57692"/>
    </cofactor>
</comment>
<evidence type="ECO:0000256" key="5">
    <source>
        <dbReference type="ARBA" id="ARBA00023002"/>
    </source>
</evidence>
<evidence type="ECO:0000256" key="1">
    <source>
        <dbReference type="ARBA" id="ARBA00001974"/>
    </source>
</evidence>
<evidence type="ECO:0000313" key="7">
    <source>
        <dbReference type="EMBL" id="KAK5530128.1"/>
    </source>
</evidence>
<dbReference type="PANTHER" id="PTHR10961:SF24">
    <property type="entry name" value="HYPOTHETICAL FRUCTOSYL AMINE:OXYGEN OXIDOREDUCTASE (EUROFUNG)"/>
    <property type="match status" value="1"/>
</dbReference>